<dbReference type="PROSITE" id="PS00137">
    <property type="entry name" value="SUBTILASE_HIS"/>
    <property type="match status" value="1"/>
</dbReference>
<dbReference type="RefSeq" id="WP_146455640.1">
    <property type="nucleotide sequence ID" value="NZ_SJPW01000002.1"/>
</dbReference>
<dbReference type="SUPFAM" id="SSF52743">
    <property type="entry name" value="Subtilisin-like"/>
    <property type="match status" value="1"/>
</dbReference>
<evidence type="ECO:0000313" key="11">
    <source>
        <dbReference type="EMBL" id="TWU58616.1"/>
    </source>
</evidence>
<comment type="caution">
    <text evidence="11">The sequence shown here is derived from an EMBL/GenBank/DDBJ whole genome shotgun (WGS) entry which is preliminary data.</text>
</comment>
<dbReference type="InterPro" id="IPR007280">
    <property type="entry name" value="Peptidase_C_arc/bac"/>
</dbReference>
<feature type="domain" description="Peptidase C-terminal archaeal/bacterial" evidence="10">
    <location>
        <begin position="73"/>
        <end position="135"/>
    </location>
</feature>
<keyword evidence="12" id="KW-1185">Reference proteome</keyword>
<evidence type="ECO:0000256" key="4">
    <source>
        <dbReference type="ARBA" id="ARBA00022825"/>
    </source>
</evidence>
<proteinExistence type="inferred from homology"/>
<sequence>MRRPLRAEPLEARRLLAAGITNDCESPFAEVSILSDGLVSQTDAGSSRSTAADIGAIDGAVQLSGSLNWFDRVDTIGFTVQRDAQVHIELSNLNRDADIALTDAGGRLLAYSTRAGRGDEVISASLDSGDYFVVVVAQSYRSTRYQLSIDATLNANPAPIQEVDASLPESLASVAYFGGTREWNLNAIDAPEAWAAGYTGAGITVAVVDSGVDLDHPDLVSNLFVNTGEIAGNGIDDDGNGFIDDVHGFDFADGDADPNDVNGHGTHVAGTIAAANNGFGATGVAPDAKILPVRVLNANGSGNTFDVAAGIRYAADLGANIINLSLGGGYSRAIESAIDYARAAGSFIVAAAGNESSSTPGYPARFSAALENVISVGAYSSSGSLAGFSNDVGSSVAVQVDAPGVGIFSTYVGGRYATLSGTSMAAPHVAGLAALTLSANPDLTTRELRDLLASGTVGRAAGSDAIGNVTATTTVAYAAAGVRGDQLGFRSSSSASGGFETSARVRTTSNIDVIGQTLSRKTTFEDAVDEAIVQINDTAENHERRLLVSHTPDRETEASPVVIDDVMDPSRSSTESDTIGLEGLS</sequence>
<dbReference type="PRINTS" id="PR00723">
    <property type="entry name" value="SUBTILISIN"/>
</dbReference>
<feature type="region of interest" description="Disordered" evidence="8">
    <location>
        <begin position="566"/>
        <end position="585"/>
    </location>
</feature>
<dbReference type="Proteomes" id="UP000318288">
    <property type="component" value="Unassembled WGS sequence"/>
</dbReference>
<dbReference type="PANTHER" id="PTHR43399">
    <property type="entry name" value="SUBTILISIN-RELATED"/>
    <property type="match status" value="1"/>
</dbReference>
<name>A0A5C6FES4_9BACT</name>
<dbReference type="PROSITE" id="PS51892">
    <property type="entry name" value="SUBTILASE"/>
    <property type="match status" value="1"/>
</dbReference>
<dbReference type="InterPro" id="IPR015500">
    <property type="entry name" value="Peptidase_S8_subtilisin-rel"/>
</dbReference>
<dbReference type="InterPro" id="IPR034204">
    <property type="entry name" value="PfSUB1-like_cat_dom"/>
</dbReference>
<feature type="active site" description="Charge relay system" evidence="5 6">
    <location>
        <position position="423"/>
    </location>
</feature>
<dbReference type="Pfam" id="PF00082">
    <property type="entry name" value="Peptidase_S8"/>
    <property type="match status" value="1"/>
</dbReference>
<dbReference type="PANTHER" id="PTHR43399:SF4">
    <property type="entry name" value="CELL WALL-ASSOCIATED PROTEASE"/>
    <property type="match status" value="1"/>
</dbReference>
<dbReference type="GO" id="GO:0006508">
    <property type="term" value="P:proteolysis"/>
    <property type="evidence" value="ECO:0007669"/>
    <property type="project" value="UniProtKB-KW"/>
</dbReference>
<comment type="similarity">
    <text evidence="1 6 7">Belongs to the peptidase S8 family.</text>
</comment>
<keyword evidence="2 6" id="KW-0645">Protease</keyword>
<dbReference type="Gene3D" id="2.60.120.380">
    <property type="match status" value="1"/>
</dbReference>
<dbReference type="GO" id="GO:0004252">
    <property type="term" value="F:serine-type endopeptidase activity"/>
    <property type="evidence" value="ECO:0007669"/>
    <property type="project" value="UniProtKB-UniRule"/>
</dbReference>
<evidence type="ECO:0000256" key="7">
    <source>
        <dbReference type="RuleBase" id="RU003355"/>
    </source>
</evidence>
<dbReference type="InterPro" id="IPR022398">
    <property type="entry name" value="Peptidase_S8_His-AS"/>
</dbReference>
<evidence type="ECO:0000256" key="1">
    <source>
        <dbReference type="ARBA" id="ARBA00011073"/>
    </source>
</evidence>
<dbReference type="SUPFAM" id="SSF89260">
    <property type="entry name" value="Collagen-binding domain"/>
    <property type="match status" value="1"/>
</dbReference>
<dbReference type="InterPro" id="IPR051048">
    <property type="entry name" value="Peptidase_S8/S53_subtilisin"/>
</dbReference>
<keyword evidence="3 6" id="KW-0378">Hydrolase</keyword>
<evidence type="ECO:0000313" key="12">
    <source>
        <dbReference type="Proteomes" id="UP000318288"/>
    </source>
</evidence>
<protein>
    <submittedName>
        <fullName evidence="11">Thermophilic serine proteinase</fullName>
        <ecNumber evidence="11">3.4.21.-</ecNumber>
    </submittedName>
</protein>
<dbReference type="CDD" id="cd07473">
    <property type="entry name" value="Peptidases_S8_Subtilisin_like"/>
    <property type="match status" value="1"/>
</dbReference>
<dbReference type="EC" id="3.4.21.-" evidence="11"/>
<organism evidence="11 12">
    <name type="scientific">Rubripirellula tenax</name>
    <dbReference type="NCBI Taxonomy" id="2528015"/>
    <lineage>
        <taxon>Bacteria</taxon>
        <taxon>Pseudomonadati</taxon>
        <taxon>Planctomycetota</taxon>
        <taxon>Planctomycetia</taxon>
        <taxon>Pirellulales</taxon>
        <taxon>Pirellulaceae</taxon>
        <taxon>Rubripirellula</taxon>
    </lineage>
</organism>
<dbReference type="AlphaFoldDB" id="A0A5C6FES4"/>
<feature type="domain" description="Peptidase S8/S53" evidence="9">
    <location>
        <begin position="200"/>
        <end position="454"/>
    </location>
</feature>
<evidence type="ECO:0000256" key="3">
    <source>
        <dbReference type="ARBA" id="ARBA00022801"/>
    </source>
</evidence>
<reference evidence="11 12" key="1">
    <citation type="submission" date="2019-02" db="EMBL/GenBank/DDBJ databases">
        <title>Deep-cultivation of Planctomycetes and their phenomic and genomic characterization uncovers novel biology.</title>
        <authorList>
            <person name="Wiegand S."/>
            <person name="Jogler M."/>
            <person name="Boedeker C."/>
            <person name="Pinto D."/>
            <person name="Vollmers J."/>
            <person name="Rivas-Marin E."/>
            <person name="Kohn T."/>
            <person name="Peeters S.H."/>
            <person name="Heuer A."/>
            <person name="Rast P."/>
            <person name="Oberbeckmann S."/>
            <person name="Bunk B."/>
            <person name="Jeske O."/>
            <person name="Meyerdierks A."/>
            <person name="Storesund J.E."/>
            <person name="Kallscheuer N."/>
            <person name="Luecker S."/>
            <person name="Lage O.M."/>
            <person name="Pohl T."/>
            <person name="Merkel B.J."/>
            <person name="Hornburger P."/>
            <person name="Mueller R.-W."/>
            <person name="Bruemmer F."/>
            <person name="Labrenz M."/>
            <person name="Spormann A.M."/>
            <person name="Op Den Camp H."/>
            <person name="Overmann J."/>
            <person name="Amann R."/>
            <person name="Jetten M.S.M."/>
            <person name="Mascher T."/>
            <person name="Medema M.H."/>
            <person name="Devos D.P."/>
            <person name="Kaster A.-K."/>
            <person name="Ovreas L."/>
            <person name="Rohde M."/>
            <person name="Galperin M.Y."/>
            <person name="Jogler C."/>
        </authorList>
    </citation>
    <scope>NUCLEOTIDE SEQUENCE [LARGE SCALE GENOMIC DNA]</scope>
    <source>
        <strain evidence="11 12">Poly51</strain>
    </source>
</reference>
<dbReference type="PROSITE" id="PS00136">
    <property type="entry name" value="SUBTILASE_ASP"/>
    <property type="match status" value="1"/>
</dbReference>
<evidence type="ECO:0000259" key="10">
    <source>
        <dbReference type="Pfam" id="PF04151"/>
    </source>
</evidence>
<dbReference type="Pfam" id="PF04151">
    <property type="entry name" value="PPC"/>
    <property type="match status" value="1"/>
</dbReference>
<dbReference type="PROSITE" id="PS00138">
    <property type="entry name" value="SUBTILASE_SER"/>
    <property type="match status" value="1"/>
</dbReference>
<evidence type="ECO:0000259" key="9">
    <source>
        <dbReference type="Pfam" id="PF00082"/>
    </source>
</evidence>
<dbReference type="InterPro" id="IPR036852">
    <property type="entry name" value="Peptidase_S8/S53_dom_sf"/>
</dbReference>
<accession>A0A5C6FES4</accession>
<feature type="active site" description="Charge relay system" evidence="5 6">
    <location>
        <position position="264"/>
    </location>
</feature>
<dbReference type="EMBL" id="SJPW01000002">
    <property type="protein sequence ID" value="TWU58616.1"/>
    <property type="molecule type" value="Genomic_DNA"/>
</dbReference>
<dbReference type="InterPro" id="IPR023827">
    <property type="entry name" value="Peptidase_S8_Asp-AS"/>
</dbReference>
<evidence type="ECO:0000256" key="2">
    <source>
        <dbReference type="ARBA" id="ARBA00022670"/>
    </source>
</evidence>
<dbReference type="Gene3D" id="3.40.50.200">
    <property type="entry name" value="Peptidase S8/S53 domain"/>
    <property type="match status" value="1"/>
</dbReference>
<evidence type="ECO:0000256" key="6">
    <source>
        <dbReference type="PROSITE-ProRule" id="PRU01240"/>
    </source>
</evidence>
<evidence type="ECO:0000256" key="8">
    <source>
        <dbReference type="SAM" id="MobiDB-lite"/>
    </source>
</evidence>
<gene>
    <name evidence="11" type="ORF">Poly51_13950</name>
</gene>
<dbReference type="InterPro" id="IPR000209">
    <property type="entry name" value="Peptidase_S8/S53_dom"/>
</dbReference>
<feature type="active site" description="Charge relay system" evidence="5 6">
    <location>
        <position position="209"/>
    </location>
</feature>
<dbReference type="OrthoDB" id="252653at2"/>
<keyword evidence="4 6" id="KW-0720">Serine protease</keyword>
<evidence type="ECO:0000256" key="5">
    <source>
        <dbReference type="PIRSR" id="PIRSR615500-1"/>
    </source>
</evidence>
<dbReference type="InterPro" id="IPR023828">
    <property type="entry name" value="Peptidase_S8_Ser-AS"/>
</dbReference>